<feature type="compositionally biased region" description="Pro residues" evidence="1">
    <location>
        <begin position="982"/>
        <end position="994"/>
    </location>
</feature>
<feature type="compositionally biased region" description="Low complexity" evidence="1">
    <location>
        <begin position="312"/>
        <end position="332"/>
    </location>
</feature>
<name>A0A3N4L7G0_9PEZI</name>
<feature type="compositionally biased region" description="Pro residues" evidence="1">
    <location>
        <begin position="383"/>
        <end position="393"/>
    </location>
</feature>
<feature type="region of interest" description="Disordered" evidence="1">
    <location>
        <begin position="775"/>
        <end position="797"/>
    </location>
</feature>
<feature type="compositionally biased region" description="Polar residues" evidence="1">
    <location>
        <begin position="962"/>
        <end position="978"/>
    </location>
</feature>
<feature type="compositionally biased region" description="Basic and acidic residues" evidence="1">
    <location>
        <begin position="699"/>
        <end position="714"/>
    </location>
</feature>
<proteinExistence type="predicted"/>
<feature type="compositionally biased region" description="Polar residues" evidence="1">
    <location>
        <begin position="1122"/>
        <end position="1158"/>
    </location>
</feature>
<dbReference type="InterPro" id="IPR051412">
    <property type="entry name" value="Formin_Homology_Diaphanous_sf"/>
</dbReference>
<feature type="region of interest" description="Disordered" evidence="1">
    <location>
        <begin position="265"/>
        <end position="393"/>
    </location>
</feature>
<gene>
    <name evidence="2" type="ORF">L211DRAFT_853762</name>
</gene>
<evidence type="ECO:0000256" key="1">
    <source>
        <dbReference type="SAM" id="MobiDB-lite"/>
    </source>
</evidence>
<feature type="compositionally biased region" description="Low complexity" evidence="1">
    <location>
        <begin position="776"/>
        <end position="793"/>
    </location>
</feature>
<feature type="region of interest" description="Disordered" evidence="1">
    <location>
        <begin position="1064"/>
        <end position="1084"/>
    </location>
</feature>
<protein>
    <submittedName>
        <fullName evidence="2">Uncharacterized protein</fullName>
    </submittedName>
</protein>
<dbReference type="InParanoid" id="A0A3N4L7G0"/>
<dbReference type="EMBL" id="ML121608">
    <property type="protein sequence ID" value="RPB18840.1"/>
    <property type="molecule type" value="Genomic_DNA"/>
</dbReference>
<dbReference type="PANTHER" id="PTHR45691:SF6">
    <property type="entry name" value="PROTEIN DIAPHANOUS"/>
    <property type="match status" value="1"/>
</dbReference>
<dbReference type="PANTHER" id="PTHR45691">
    <property type="entry name" value="PROTEIN DIAPHANOUS"/>
    <property type="match status" value="1"/>
</dbReference>
<accession>A0A3N4L7G0</accession>
<dbReference type="GO" id="GO:0005884">
    <property type="term" value="C:actin filament"/>
    <property type="evidence" value="ECO:0007669"/>
    <property type="project" value="TreeGrafter"/>
</dbReference>
<feature type="compositionally biased region" description="Pro residues" evidence="1">
    <location>
        <begin position="62"/>
        <end position="77"/>
    </location>
</feature>
<feature type="compositionally biased region" description="Polar residues" evidence="1">
    <location>
        <begin position="339"/>
        <end position="366"/>
    </location>
</feature>
<evidence type="ECO:0000313" key="2">
    <source>
        <dbReference type="EMBL" id="RPB18840.1"/>
    </source>
</evidence>
<feature type="compositionally biased region" description="Basic and acidic residues" evidence="1">
    <location>
        <begin position="280"/>
        <end position="291"/>
    </location>
</feature>
<feature type="region of interest" description="Disordered" evidence="1">
    <location>
        <begin position="1122"/>
        <end position="1196"/>
    </location>
</feature>
<feature type="region of interest" description="Disordered" evidence="1">
    <location>
        <begin position="504"/>
        <end position="588"/>
    </location>
</feature>
<reference evidence="2 3" key="1">
    <citation type="journal article" date="2018" name="Nat. Ecol. Evol.">
        <title>Pezizomycetes genomes reveal the molecular basis of ectomycorrhizal truffle lifestyle.</title>
        <authorList>
            <person name="Murat C."/>
            <person name="Payen T."/>
            <person name="Noel B."/>
            <person name="Kuo A."/>
            <person name="Morin E."/>
            <person name="Chen J."/>
            <person name="Kohler A."/>
            <person name="Krizsan K."/>
            <person name="Balestrini R."/>
            <person name="Da Silva C."/>
            <person name="Montanini B."/>
            <person name="Hainaut M."/>
            <person name="Levati E."/>
            <person name="Barry K.W."/>
            <person name="Belfiori B."/>
            <person name="Cichocki N."/>
            <person name="Clum A."/>
            <person name="Dockter R.B."/>
            <person name="Fauchery L."/>
            <person name="Guy J."/>
            <person name="Iotti M."/>
            <person name="Le Tacon F."/>
            <person name="Lindquist E.A."/>
            <person name="Lipzen A."/>
            <person name="Malagnac F."/>
            <person name="Mello A."/>
            <person name="Molinier V."/>
            <person name="Miyauchi S."/>
            <person name="Poulain J."/>
            <person name="Riccioni C."/>
            <person name="Rubini A."/>
            <person name="Sitrit Y."/>
            <person name="Splivallo R."/>
            <person name="Traeger S."/>
            <person name="Wang M."/>
            <person name="Zifcakova L."/>
            <person name="Wipf D."/>
            <person name="Zambonelli A."/>
            <person name="Paolocci F."/>
            <person name="Nowrousian M."/>
            <person name="Ottonello S."/>
            <person name="Baldrian P."/>
            <person name="Spatafora J.W."/>
            <person name="Henrissat B."/>
            <person name="Nagy L.G."/>
            <person name="Aury J.M."/>
            <person name="Wincker P."/>
            <person name="Grigoriev I.V."/>
            <person name="Bonfante P."/>
            <person name="Martin F.M."/>
        </authorList>
    </citation>
    <scope>NUCLEOTIDE SEQUENCE [LARGE SCALE GENOMIC DNA]</scope>
    <source>
        <strain evidence="2 3">ATCC MYA-4762</strain>
    </source>
</reference>
<feature type="region of interest" description="Disordered" evidence="1">
    <location>
        <begin position="699"/>
        <end position="733"/>
    </location>
</feature>
<feature type="region of interest" description="Disordered" evidence="1">
    <location>
        <begin position="856"/>
        <end position="890"/>
    </location>
</feature>
<feature type="region of interest" description="Disordered" evidence="1">
    <location>
        <begin position="1205"/>
        <end position="1224"/>
    </location>
</feature>
<organism evidence="2 3">
    <name type="scientific">Terfezia boudieri ATCC MYA-4762</name>
    <dbReference type="NCBI Taxonomy" id="1051890"/>
    <lineage>
        <taxon>Eukaryota</taxon>
        <taxon>Fungi</taxon>
        <taxon>Dikarya</taxon>
        <taxon>Ascomycota</taxon>
        <taxon>Pezizomycotina</taxon>
        <taxon>Pezizomycetes</taxon>
        <taxon>Pezizales</taxon>
        <taxon>Pezizaceae</taxon>
        <taxon>Terfezia</taxon>
    </lineage>
</organism>
<feature type="compositionally biased region" description="Pro residues" evidence="1">
    <location>
        <begin position="1187"/>
        <end position="1196"/>
    </location>
</feature>
<keyword evidence="3" id="KW-1185">Reference proteome</keyword>
<sequence length="1375" mass="146986">MPSISGSMMGNFAVYVPVLSHLWYHPETNEQYIRPSSTQESSTNSSPELFSVTYLTTLSLDSPPPHPAPTRPIPALPESPTCPGLITPPAKSRKSRVPGTAGNRHKRKSSLQGGGVVLSAPAVAERKMLGGRGATVRFSTVYGNNVLVGEKKNRKEKERELLRIGMVTRMGSVLGKMSIVQMSPLPPVPKIPAALSGGGMLMRDGKGNGGNGFLATGSVRESLVSLHSTVNGPLPEYFDPAVGENAAATAVLIDNTNLVPQGELSQEAASTAEDEVNAWEARRPQGSEMRRTHSVRSRSVSRPGKIRARMPRSVSRGSSRSSTPSNKSNTPRSIHRTMSGASRKSNLSAYSRETSHGTPHTGTIRTSPYIGGATPKNASSPFNAPPMPLPPAPTALPPQTPLPAVLVVENSRKGARKAKPARIVLPQEILAIGARRKSRRDEMRILAEKQETVMGPIQEAETSEGGNDDDGFKTETDSEIEFHQVKSEKLVVLLRDTASSIMPRTSVAGPPAPAAPLLARKATPRPTRKPVPSTAKGHVYSVFPTSPRRGSRGQLVFPPPTLPGTIRRQDSGLKSPGMAPSPVPLHLPRTPTAKLVVAGGQVEAMRRSNTSRKNTIVSPTPKIGDINARIGSAFAGIPSFDFDFLPLGIALTPLRVPVVVTPGGEIVAEISGERSDLVIERWGEKQGRGEVAVMGAAEKESAGVVEGRGEEKEVTSMLNRPRPKKPQGRPVSMGNSFGVDASARFYNELEDQESSFEGASPELRRRRPKYDSEIYTLLPPTSSPASSTSSTPSDVEVELADEPTHLDVTSIARSSLPGSLRDSFYEELRLKYSTVASRLSSDPSSEEEEFVGGVLHMGTPALDSDGESDEGSSFGDSPPLPPAGSPLKPLRIQKVPTMPKEIEDISVGAFKRGKNGETLRPTLVGMVAELDSQMPAGLEAPQVAKVVVVETPVPAAVVPIQRQQTMRNPPAPATTSRASKCLPPPPPPPPPPPQTDTNLLVVPRSISRATINPALDNSSSSSSYGPDPNEAFAALQMRTGDPFYSPTSKKTPQPAFPVHTYTRPAPQAPTQPHLRQPNMLPGMPKRRVELPRFTRTIRHTPAPVPSVPVRETPFFLDVRTPGSKTVYSSSPPLKQEETLTPPTKSYSPTSIRPSTQKTPRAPPVPTLPENYRHTAGPRPRATTHSGAPPPVPIHAYPPPPVPPIPRNTKNPIPTTSGPLPAPPPRNYDSVIYLNRNSDPISAMNGNEHVLSHYTPGTLITVPHASSPQLLHRVDAPKVGGHWRSTSSGEETGHASNATAGGTSRITMKVRLEKAFKIGTDRHGVVELGQGEFGGNWVEGQEDGVEAKKEVRKHTSKASFGGWGTRLKSGVFGGGG</sequence>
<dbReference type="Proteomes" id="UP000267821">
    <property type="component" value="Unassembled WGS sequence"/>
</dbReference>
<feature type="region of interest" description="Disordered" evidence="1">
    <location>
        <begin position="58"/>
        <end position="112"/>
    </location>
</feature>
<dbReference type="GO" id="GO:0030041">
    <property type="term" value="P:actin filament polymerization"/>
    <property type="evidence" value="ECO:0007669"/>
    <property type="project" value="TreeGrafter"/>
</dbReference>
<dbReference type="OrthoDB" id="10446798at2759"/>
<evidence type="ECO:0000313" key="3">
    <source>
        <dbReference type="Proteomes" id="UP000267821"/>
    </source>
</evidence>
<feature type="region of interest" description="Disordered" evidence="1">
    <location>
        <begin position="1010"/>
        <end position="1030"/>
    </location>
</feature>
<feature type="region of interest" description="Disordered" evidence="1">
    <location>
        <begin position="962"/>
        <end position="998"/>
    </location>
</feature>